<dbReference type="EMBL" id="BMGB01000001">
    <property type="protein sequence ID" value="GGB02007.1"/>
    <property type="molecule type" value="Genomic_DNA"/>
</dbReference>
<dbReference type="NCBIfam" id="TIGR00254">
    <property type="entry name" value="GGDEF"/>
    <property type="match status" value="1"/>
</dbReference>
<dbReference type="SUPFAM" id="SSF55785">
    <property type="entry name" value="PYP-like sensor domain (PAS domain)"/>
    <property type="match status" value="1"/>
</dbReference>
<dbReference type="GO" id="GO:0052621">
    <property type="term" value="F:diguanylate cyclase activity"/>
    <property type="evidence" value="ECO:0007669"/>
    <property type="project" value="TreeGrafter"/>
</dbReference>
<dbReference type="InterPro" id="IPR043128">
    <property type="entry name" value="Rev_trsase/Diguanyl_cyclase"/>
</dbReference>
<proteinExistence type="predicted"/>
<dbReference type="Pfam" id="PF01590">
    <property type="entry name" value="GAF"/>
    <property type="match status" value="1"/>
</dbReference>
<evidence type="ECO:0000313" key="3">
    <source>
        <dbReference type="Proteomes" id="UP000606922"/>
    </source>
</evidence>
<dbReference type="PROSITE" id="PS50887">
    <property type="entry name" value="GGDEF"/>
    <property type="match status" value="1"/>
</dbReference>
<dbReference type="SUPFAM" id="SSF55781">
    <property type="entry name" value="GAF domain-like"/>
    <property type="match status" value="1"/>
</dbReference>
<evidence type="ECO:0000259" key="1">
    <source>
        <dbReference type="PROSITE" id="PS50887"/>
    </source>
</evidence>
<dbReference type="Proteomes" id="UP000606922">
    <property type="component" value="Unassembled WGS sequence"/>
</dbReference>
<dbReference type="AlphaFoldDB" id="A0A916SIL5"/>
<dbReference type="InterPro" id="IPR035965">
    <property type="entry name" value="PAS-like_dom_sf"/>
</dbReference>
<dbReference type="InterPro" id="IPR050469">
    <property type="entry name" value="Diguanylate_Cyclase"/>
</dbReference>
<feature type="domain" description="GGDEF" evidence="1">
    <location>
        <begin position="329"/>
        <end position="463"/>
    </location>
</feature>
<dbReference type="PANTHER" id="PTHR45138">
    <property type="entry name" value="REGULATORY COMPONENTS OF SENSORY TRANSDUCTION SYSTEM"/>
    <property type="match status" value="1"/>
</dbReference>
<dbReference type="InterPro" id="IPR029016">
    <property type="entry name" value="GAF-like_dom_sf"/>
</dbReference>
<gene>
    <name evidence="2" type="ORF">GCM10010979_15760</name>
</gene>
<dbReference type="SMART" id="SM00065">
    <property type="entry name" value="GAF"/>
    <property type="match status" value="1"/>
</dbReference>
<reference evidence="2" key="2">
    <citation type="submission" date="2020-09" db="EMBL/GenBank/DDBJ databases">
        <authorList>
            <person name="Sun Q."/>
            <person name="Zhou Y."/>
        </authorList>
    </citation>
    <scope>NUCLEOTIDE SEQUENCE</scope>
    <source>
        <strain evidence="2">CGMCC 1.12813</strain>
    </source>
</reference>
<reference evidence="2" key="1">
    <citation type="journal article" date="2014" name="Int. J. Syst. Evol. Microbiol.">
        <title>Complete genome sequence of Corynebacterium casei LMG S-19264T (=DSM 44701T), isolated from a smear-ripened cheese.</title>
        <authorList>
            <consortium name="US DOE Joint Genome Institute (JGI-PGF)"/>
            <person name="Walter F."/>
            <person name="Albersmeier A."/>
            <person name="Kalinowski J."/>
            <person name="Ruckert C."/>
        </authorList>
    </citation>
    <scope>NUCLEOTIDE SEQUENCE</scope>
    <source>
        <strain evidence="2">CGMCC 1.12813</strain>
    </source>
</reference>
<dbReference type="CDD" id="cd01949">
    <property type="entry name" value="GGDEF"/>
    <property type="match status" value="1"/>
</dbReference>
<dbReference type="InterPro" id="IPR029787">
    <property type="entry name" value="Nucleotide_cyclase"/>
</dbReference>
<dbReference type="InterPro" id="IPR003018">
    <property type="entry name" value="GAF"/>
</dbReference>
<dbReference type="SUPFAM" id="SSF55073">
    <property type="entry name" value="Nucleotide cyclase"/>
    <property type="match status" value="1"/>
</dbReference>
<dbReference type="GO" id="GO:1902201">
    <property type="term" value="P:negative regulation of bacterial-type flagellum-dependent cell motility"/>
    <property type="evidence" value="ECO:0007669"/>
    <property type="project" value="TreeGrafter"/>
</dbReference>
<keyword evidence="3" id="KW-1185">Reference proteome</keyword>
<name>A0A916SIL5_9MICO</name>
<evidence type="ECO:0000313" key="2">
    <source>
        <dbReference type="EMBL" id="GGB02007.1"/>
    </source>
</evidence>
<protein>
    <recommendedName>
        <fullName evidence="1">GGDEF domain-containing protein</fullName>
    </recommendedName>
</protein>
<dbReference type="InterPro" id="IPR000160">
    <property type="entry name" value="GGDEF_dom"/>
</dbReference>
<comment type="caution">
    <text evidence="2">The sequence shown here is derived from an EMBL/GenBank/DDBJ whole genome shotgun (WGS) entry which is preliminary data.</text>
</comment>
<dbReference type="SMART" id="SM00267">
    <property type="entry name" value="GGDEF"/>
    <property type="match status" value="1"/>
</dbReference>
<dbReference type="Gene3D" id="3.30.70.270">
    <property type="match status" value="1"/>
</dbReference>
<dbReference type="GO" id="GO:0043709">
    <property type="term" value="P:cell adhesion involved in single-species biofilm formation"/>
    <property type="evidence" value="ECO:0007669"/>
    <property type="project" value="TreeGrafter"/>
</dbReference>
<accession>A0A916SIL5</accession>
<dbReference type="InterPro" id="IPR000014">
    <property type="entry name" value="PAS"/>
</dbReference>
<dbReference type="Pfam" id="PF00990">
    <property type="entry name" value="GGDEF"/>
    <property type="match status" value="1"/>
</dbReference>
<sequence length="470" mass="50397">MLYLRTGSAGRRGKVHDPVANYAPIGLLELTAAGIIVDANDLFARWFSLSAQSVVGNHLSDVFGVGESELAEALTVAAGGTGLIPRTAVLRPAEAGARPLLLASNKIENGNTVVAVVDASRQLRLDDDAERAHLAALRQSERLQLLLAASVSFANSVTAPELAEQLAETARRTFRADWSSVHVADGTEFSLIGGTNPLVDRWPTEAPPTGARTMQLGQILAITDPEEAEQYLPGVGIADVFRASGVHSVLVSPITDHDSQIGTVACYFANRRTFDEQAEPLIRALAQQAAQVFTRLRLEERLRRSAMLDETTGLPNRRLFEQQFHGVARTPAIMFLDLDGFKQVNDELGHAAGDLLLGRVAQRLKGIFRETDSVARYGGDEFVATIEATTGSDAMAIAERARAAIAEPFPELSPHHRITASIGVALDAAPAGIASVEQLIRLADRAMYVAKSKGGNRAEVETLGADFSQR</sequence>
<dbReference type="Gene3D" id="3.30.450.40">
    <property type="match status" value="1"/>
</dbReference>
<organism evidence="2 3">
    <name type="scientific">Conyzicola nivalis</name>
    <dbReference type="NCBI Taxonomy" id="1477021"/>
    <lineage>
        <taxon>Bacteria</taxon>
        <taxon>Bacillati</taxon>
        <taxon>Actinomycetota</taxon>
        <taxon>Actinomycetes</taxon>
        <taxon>Micrococcales</taxon>
        <taxon>Microbacteriaceae</taxon>
        <taxon>Conyzicola</taxon>
    </lineage>
</organism>
<dbReference type="CDD" id="cd00130">
    <property type="entry name" value="PAS"/>
    <property type="match status" value="1"/>
</dbReference>
<dbReference type="GO" id="GO:0005886">
    <property type="term" value="C:plasma membrane"/>
    <property type="evidence" value="ECO:0007669"/>
    <property type="project" value="TreeGrafter"/>
</dbReference>
<dbReference type="PANTHER" id="PTHR45138:SF9">
    <property type="entry name" value="DIGUANYLATE CYCLASE DGCM-RELATED"/>
    <property type="match status" value="1"/>
</dbReference>